<dbReference type="SMART" id="SM00271">
    <property type="entry name" value="DnaJ"/>
    <property type="match status" value="1"/>
</dbReference>
<feature type="compositionally biased region" description="Gly residues" evidence="1">
    <location>
        <begin position="132"/>
        <end position="141"/>
    </location>
</feature>
<dbReference type="GeneID" id="5006253"/>
<name>A4S9M1_OSTLU</name>
<dbReference type="Pfam" id="PF00226">
    <property type="entry name" value="DnaJ"/>
    <property type="match status" value="1"/>
</dbReference>
<sequence length="371" mass="39933">MRRVASRVGKRASGARPARASDAARVASRVREATRGATDDFQRRDGNARRRESARAYAASTIEDDPHALLGVARGASADEVKRAYRREALKWHPDRHQGDAKARAEARFKRISAAYQALSAPGGGERRARASGGGGRGGGAEDFARRARAANARRGGETPGGYGYEYRRDFTREDAERVFREMFGNDSSSFIRELERAMREAATRGRAPGFGAPGFGAPGFGAGGFAFGRGMSAYDLNDLFKTLFSEQVANEISETSYVNARGETVIRRVVRSRAPNGVVSESVTERVVGRGGGAQDPWRQQSTSAGAARGARAPPPPGSVVGVNPLVELAVGAARVARIAFVRFVATFGARILQQIIRFILRRIFGGGRF</sequence>
<dbReference type="GO" id="GO:0051087">
    <property type="term" value="F:protein-folding chaperone binding"/>
    <property type="evidence" value="ECO:0007669"/>
    <property type="project" value="TreeGrafter"/>
</dbReference>
<dbReference type="InterPro" id="IPR036869">
    <property type="entry name" value="J_dom_sf"/>
</dbReference>
<dbReference type="eggNOG" id="KOG0714">
    <property type="taxonomic scope" value="Eukaryota"/>
</dbReference>
<feature type="region of interest" description="Disordered" evidence="1">
    <location>
        <begin position="290"/>
        <end position="317"/>
    </location>
</feature>
<proteinExistence type="predicted"/>
<accession>A4S9M1</accession>
<dbReference type="KEGG" id="olu:OSTLU_93917"/>
<feature type="domain" description="J" evidence="2">
    <location>
        <begin position="65"/>
        <end position="134"/>
    </location>
</feature>
<dbReference type="PANTHER" id="PTHR43948:SF14">
    <property type="entry name" value="PROTEIN DNAJ, PUTATIVE-RELATED"/>
    <property type="match status" value="1"/>
</dbReference>
<dbReference type="GO" id="GO:0005634">
    <property type="term" value="C:nucleus"/>
    <property type="evidence" value="ECO:0007669"/>
    <property type="project" value="TreeGrafter"/>
</dbReference>
<dbReference type="OMA" id="RYEYRRD"/>
<dbReference type="SUPFAM" id="SSF46565">
    <property type="entry name" value="Chaperone J-domain"/>
    <property type="match status" value="1"/>
</dbReference>
<evidence type="ECO:0000259" key="2">
    <source>
        <dbReference type="PROSITE" id="PS50076"/>
    </source>
</evidence>
<feature type="compositionally biased region" description="Basic and acidic residues" evidence="1">
    <location>
        <begin position="29"/>
        <end position="54"/>
    </location>
</feature>
<dbReference type="AlphaFoldDB" id="A4S9M1"/>
<feature type="compositionally biased region" description="Basic residues" evidence="1">
    <location>
        <begin position="1"/>
        <end position="10"/>
    </location>
</feature>
<dbReference type="GO" id="GO:0051082">
    <property type="term" value="F:unfolded protein binding"/>
    <property type="evidence" value="ECO:0007669"/>
    <property type="project" value="TreeGrafter"/>
</dbReference>
<feature type="region of interest" description="Disordered" evidence="1">
    <location>
        <begin position="120"/>
        <end position="162"/>
    </location>
</feature>
<dbReference type="PRINTS" id="PR00625">
    <property type="entry name" value="JDOMAIN"/>
</dbReference>
<dbReference type="Gene3D" id="1.10.287.110">
    <property type="entry name" value="DnaJ domain"/>
    <property type="match status" value="1"/>
</dbReference>
<evidence type="ECO:0000256" key="1">
    <source>
        <dbReference type="SAM" id="MobiDB-lite"/>
    </source>
</evidence>
<keyword evidence="4" id="KW-1185">Reference proteome</keyword>
<evidence type="ECO:0000313" key="4">
    <source>
        <dbReference type="Proteomes" id="UP000001568"/>
    </source>
</evidence>
<feature type="compositionally biased region" description="Low complexity" evidence="1">
    <location>
        <begin position="11"/>
        <end position="27"/>
    </location>
</feature>
<dbReference type="Gramene" id="ABP00513">
    <property type="protein sequence ID" value="ABP00513"/>
    <property type="gene ID" value="OSTLU_93917"/>
</dbReference>
<dbReference type="OrthoDB" id="10250354at2759"/>
<dbReference type="GO" id="GO:0044183">
    <property type="term" value="F:protein folding chaperone"/>
    <property type="evidence" value="ECO:0007669"/>
    <property type="project" value="TreeGrafter"/>
</dbReference>
<dbReference type="RefSeq" id="XP_001422196.1">
    <property type="nucleotide sequence ID" value="XM_001422159.1"/>
</dbReference>
<dbReference type="GO" id="GO:0005737">
    <property type="term" value="C:cytoplasm"/>
    <property type="evidence" value="ECO:0007669"/>
    <property type="project" value="TreeGrafter"/>
</dbReference>
<dbReference type="HOGENOM" id="CLU_746774_0_0_1"/>
<gene>
    <name evidence="3" type="ORF">OSTLU_93917</name>
</gene>
<feature type="region of interest" description="Disordered" evidence="1">
    <location>
        <begin position="1"/>
        <end position="58"/>
    </location>
</feature>
<dbReference type="PROSITE" id="PS50076">
    <property type="entry name" value="DNAJ_2"/>
    <property type="match status" value="1"/>
</dbReference>
<organism evidence="3 4">
    <name type="scientific">Ostreococcus lucimarinus (strain CCE9901)</name>
    <dbReference type="NCBI Taxonomy" id="436017"/>
    <lineage>
        <taxon>Eukaryota</taxon>
        <taxon>Viridiplantae</taxon>
        <taxon>Chlorophyta</taxon>
        <taxon>Mamiellophyceae</taxon>
        <taxon>Mamiellales</taxon>
        <taxon>Bathycoccaceae</taxon>
        <taxon>Ostreococcus</taxon>
    </lineage>
</organism>
<dbReference type="InterPro" id="IPR001623">
    <property type="entry name" value="DnaJ_domain"/>
</dbReference>
<protein>
    <recommendedName>
        <fullName evidence="2">J domain-containing protein</fullName>
    </recommendedName>
</protein>
<dbReference type="PANTHER" id="PTHR43948">
    <property type="entry name" value="DNAJ HOMOLOG SUBFAMILY B"/>
    <property type="match status" value="1"/>
</dbReference>
<dbReference type="STRING" id="436017.A4S9M1"/>
<dbReference type="CDD" id="cd06257">
    <property type="entry name" value="DnaJ"/>
    <property type="match status" value="1"/>
</dbReference>
<evidence type="ECO:0000313" key="3">
    <source>
        <dbReference type="EMBL" id="ABP00513.1"/>
    </source>
</evidence>
<reference evidence="3 4" key="1">
    <citation type="journal article" date="2007" name="Proc. Natl. Acad. Sci. U.S.A.">
        <title>The tiny eukaryote Ostreococcus provides genomic insights into the paradox of plankton speciation.</title>
        <authorList>
            <person name="Palenik B."/>
            <person name="Grimwood J."/>
            <person name="Aerts A."/>
            <person name="Rouze P."/>
            <person name="Salamov A."/>
            <person name="Putnam N."/>
            <person name="Dupont C."/>
            <person name="Jorgensen R."/>
            <person name="Derelle E."/>
            <person name="Rombauts S."/>
            <person name="Zhou K."/>
            <person name="Otillar R."/>
            <person name="Merchant S.S."/>
            <person name="Podell S."/>
            <person name="Gaasterland T."/>
            <person name="Napoli C."/>
            <person name="Gendler K."/>
            <person name="Manuell A."/>
            <person name="Tai V."/>
            <person name="Vallon O."/>
            <person name="Piganeau G."/>
            <person name="Jancek S."/>
            <person name="Heijde M."/>
            <person name="Jabbari K."/>
            <person name="Bowler C."/>
            <person name="Lohr M."/>
            <person name="Robbens S."/>
            <person name="Werner G."/>
            <person name="Dubchak I."/>
            <person name="Pazour G.J."/>
            <person name="Ren Q."/>
            <person name="Paulsen I."/>
            <person name="Delwiche C."/>
            <person name="Schmutz J."/>
            <person name="Rokhsar D."/>
            <person name="Van de Peer Y."/>
            <person name="Moreau H."/>
            <person name="Grigoriev I.V."/>
        </authorList>
    </citation>
    <scope>NUCLEOTIDE SEQUENCE [LARGE SCALE GENOMIC DNA]</scope>
    <source>
        <strain evidence="3 4">CCE9901</strain>
    </source>
</reference>
<dbReference type="EMBL" id="CP000597">
    <property type="protein sequence ID" value="ABP00513.1"/>
    <property type="molecule type" value="Genomic_DNA"/>
</dbReference>
<dbReference type="Proteomes" id="UP000001568">
    <property type="component" value="Chromosome 17"/>
</dbReference>